<dbReference type="EMBL" id="JAAVNE010000005">
    <property type="protein sequence ID" value="NKC30188.1"/>
    <property type="molecule type" value="Genomic_DNA"/>
</dbReference>
<evidence type="ECO:0000313" key="1">
    <source>
        <dbReference type="EMBL" id="NKC30188.1"/>
    </source>
</evidence>
<evidence type="ECO:0000313" key="2">
    <source>
        <dbReference type="Proteomes" id="UP000787635"/>
    </source>
</evidence>
<gene>
    <name evidence="1" type="ORF">HEQ75_04895</name>
</gene>
<keyword evidence="2" id="KW-1185">Reference proteome</keyword>
<dbReference type="RefSeq" id="WP_168027809.1">
    <property type="nucleotide sequence ID" value="NZ_JAAVNE010000005.1"/>
</dbReference>
<sequence length="106" mass="11734">MSNNERPVYVNAKAWRARTRRVKDLRIQAVAMEMLGAYTAGATLAFTFDPEAIARLVSSPREMVSAEDVLNMKDDLLLFFVALPDGRWAANPELFSAVDGNPGMES</sequence>
<protein>
    <submittedName>
        <fullName evidence="1">Uncharacterized protein</fullName>
    </submittedName>
</protein>
<organism evidence="1 2">
    <name type="scientific">Falsiroseomonas selenitidurans</name>
    <dbReference type="NCBI Taxonomy" id="2716335"/>
    <lineage>
        <taxon>Bacteria</taxon>
        <taxon>Pseudomonadati</taxon>
        <taxon>Pseudomonadota</taxon>
        <taxon>Alphaproteobacteria</taxon>
        <taxon>Acetobacterales</taxon>
        <taxon>Roseomonadaceae</taxon>
        <taxon>Falsiroseomonas</taxon>
    </lineage>
</organism>
<reference evidence="1 2" key="1">
    <citation type="submission" date="2020-03" db="EMBL/GenBank/DDBJ databases">
        <title>Roseomonas selenitidurans sp. nov. isolated from urban soil.</title>
        <authorList>
            <person name="Liu H."/>
        </authorList>
    </citation>
    <scope>NUCLEOTIDE SEQUENCE [LARGE SCALE GENOMIC DNA]</scope>
    <source>
        <strain evidence="1 2">BU-1</strain>
    </source>
</reference>
<name>A0ABX1E2Z5_9PROT</name>
<proteinExistence type="predicted"/>
<comment type="caution">
    <text evidence="1">The sequence shown here is derived from an EMBL/GenBank/DDBJ whole genome shotgun (WGS) entry which is preliminary data.</text>
</comment>
<accession>A0ABX1E2Z5</accession>
<dbReference type="Proteomes" id="UP000787635">
    <property type="component" value="Unassembled WGS sequence"/>
</dbReference>